<dbReference type="GO" id="GO:0060271">
    <property type="term" value="P:cilium assembly"/>
    <property type="evidence" value="ECO:0007669"/>
    <property type="project" value="TreeGrafter"/>
</dbReference>
<dbReference type="PANTHER" id="PTHR18950:SF0">
    <property type="entry name" value="PROGESTERONE IMMUNOMODULATORY BINDING FACTOR 1"/>
    <property type="match status" value="1"/>
</dbReference>
<dbReference type="InterPro" id="IPR026205">
    <property type="entry name" value="PIBF1"/>
</dbReference>
<feature type="compositionally biased region" description="Basic residues" evidence="2">
    <location>
        <begin position="1"/>
        <end position="10"/>
    </location>
</feature>
<evidence type="ECO:0000256" key="1">
    <source>
        <dbReference type="SAM" id="Coils"/>
    </source>
</evidence>
<keyword evidence="4" id="KW-1185">Reference proteome</keyword>
<protein>
    <recommendedName>
        <fullName evidence="5">Progesterone immunomodulatory binding factor 1</fullName>
    </recommendedName>
</protein>
<dbReference type="AlphaFoldDB" id="A0A3B4BK28"/>
<feature type="coiled-coil region" evidence="1">
    <location>
        <begin position="83"/>
        <end position="135"/>
    </location>
</feature>
<dbReference type="Ensembl" id="ENSPMGT00000031000.1">
    <property type="protein sequence ID" value="ENSPMGP00000029126.1"/>
    <property type="gene ID" value="ENSPMGG00000023438.1"/>
</dbReference>
<evidence type="ECO:0000256" key="2">
    <source>
        <dbReference type="SAM" id="MobiDB-lite"/>
    </source>
</evidence>
<feature type="region of interest" description="Disordered" evidence="2">
    <location>
        <begin position="1"/>
        <end position="24"/>
    </location>
</feature>
<evidence type="ECO:0008006" key="5">
    <source>
        <dbReference type="Google" id="ProtNLM"/>
    </source>
</evidence>
<dbReference type="GO" id="GO:0005815">
    <property type="term" value="C:microtubule organizing center"/>
    <property type="evidence" value="ECO:0007669"/>
    <property type="project" value="TreeGrafter"/>
</dbReference>
<name>A0A3B4BK28_9GOBI</name>
<evidence type="ECO:0000313" key="4">
    <source>
        <dbReference type="Proteomes" id="UP000261520"/>
    </source>
</evidence>
<organism evidence="3 4">
    <name type="scientific">Periophthalmus magnuspinnatus</name>
    <dbReference type="NCBI Taxonomy" id="409849"/>
    <lineage>
        <taxon>Eukaryota</taxon>
        <taxon>Metazoa</taxon>
        <taxon>Chordata</taxon>
        <taxon>Craniata</taxon>
        <taxon>Vertebrata</taxon>
        <taxon>Euteleostomi</taxon>
        <taxon>Actinopterygii</taxon>
        <taxon>Neopterygii</taxon>
        <taxon>Teleostei</taxon>
        <taxon>Neoteleostei</taxon>
        <taxon>Acanthomorphata</taxon>
        <taxon>Gobiaria</taxon>
        <taxon>Gobiiformes</taxon>
        <taxon>Gobioidei</taxon>
        <taxon>Gobiidae</taxon>
        <taxon>Oxudercinae</taxon>
        <taxon>Periophthalmus</taxon>
    </lineage>
</organism>
<dbReference type="Proteomes" id="UP000261520">
    <property type="component" value="Unplaced"/>
</dbReference>
<sequence length="252" mass="29329">MPPKKHHLKTKGANVSSSLDLESEDISLETTVPTAEEVSSSDELRDGSQRVTRQLLERKEMQHSIQLLKIEMSQKNLLLDNMKADHMTKVEELEERLNDALHQKQVLALRLDSQLKLAQEENKKQQALRKQEMDTIMLRQKQLEETNRQLCDKAGELRRSLRNLDISQARYEELKDIPEDKQTIQEYVSVLFYDMVNPLRTQVTELTLKNGCLSEELDIHRTQMKSLMEVTNFIVTGVTYAKMLMLFRSVFV</sequence>
<evidence type="ECO:0000313" key="3">
    <source>
        <dbReference type="Ensembl" id="ENSPMGP00000029126.1"/>
    </source>
</evidence>
<reference evidence="3" key="2">
    <citation type="submission" date="2025-09" db="UniProtKB">
        <authorList>
            <consortium name="Ensembl"/>
        </authorList>
    </citation>
    <scope>IDENTIFICATION</scope>
</reference>
<keyword evidence="1" id="KW-0175">Coiled coil</keyword>
<dbReference type="PANTHER" id="PTHR18950">
    <property type="entry name" value="PROGESTERONE-INDUCED BLOCKING FACTOR 1"/>
    <property type="match status" value="1"/>
</dbReference>
<accession>A0A3B4BK28</accession>
<proteinExistence type="predicted"/>
<reference evidence="3" key="1">
    <citation type="submission" date="2025-08" db="UniProtKB">
        <authorList>
            <consortium name="Ensembl"/>
        </authorList>
    </citation>
    <scope>IDENTIFICATION</scope>
</reference>
<dbReference type="STRING" id="409849.ENSPMGP00000029126"/>